<dbReference type="RefSeq" id="WP_050650334.1">
    <property type="nucleotide sequence ID" value="NZ_FAUO01000006.1"/>
</dbReference>
<dbReference type="EMBL" id="CCKJ01000032">
    <property type="protein sequence ID" value="CDT65298.1"/>
    <property type="molecule type" value="Genomic_DNA"/>
</dbReference>
<dbReference type="AlphaFoldDB" id="A0AA86X038"/>
<protein>
    <submittedName>
        <fullName evidence="1">Uncharacterized protein</fullName>
    </submittedName>
</protein>
<evidence type="ECO:0000313" key="2">
    <source>
        <dbReference type="Proteomes" id="UP000041625"/>
    </source>
</evidence>
<evidence type="ECO:0000313" key="1">
    <source>
        <dbReference type="EMBL" id="CDT65298.1"/>
    </source>
</evidence>
<proteinExistence type="predicted"/>
<organism evidence="1 2">
    <name type="scientific">Vibrio coralliirubri</name>
    <dbReference type="NCBI Taxonomy" id="1516159"/>
    <lineage>
        <taxon>Bacteria</taxon>
        <taxon>Pseudomonadati</taxon>
        <taxon>Pseudomonadota</taxon>
        <taxon>Gammaproteobacteria</taxon>
        <taxon>Vibrionales</taxon>
        <taxon>Vibrionaceae</taxon>
        <taxon>Vibrio</taxon>
    </lineage>
</organism>
<accession>A0AA86X038</accession>
<sequence length="90" mass="9988">MNQFGVTGFIVKSSLTKKNIQPVDDMSYPGCSFLVQTDNFLVSCCSLDKYIDNAFETLQNTKGKVKLEGFLFVDTYSDNASLSVVTKITQ</sequence>
<gene>
    <name evidence="1" type="ORF">VCR31J2_1270842</name>
</gene>
<comment type="caution">
    <text evidence="1">The sequence shown here is derived from an EMBL/GenBank/DDBJ whole genome shotgun (WGS) entry which is preliminary data.</text>
</comment>
<reference evidence="1 2" key="1">
    <citation type="submission" date="2014-06" db="EMBL/GenBank/DDBJ databases">
        <authorList>
            <person name="Le Roux F."/>
        </authorList>
    </citation>
    <scope>NUCLEOTIDE SEQUENCE [LARGE SCALE GENOMIC DNA]</scope>
    <source>
        <strain evidence="1 2">J2-31</strain>
    </source>
</reference>
<name>A0AA86X038_9VIBR</name>
<keyword evidence="2" id="KW-1185">Reference proteome</keyword>
<dbReference type="Proteomes" id="UP000041625">
    <property type="component" value="Unassembled WGS sequence"/>
</dbReference>